<keyword evidence="1" id="KW-1133">Transmembrane helix</keyword>
<comment type="caution">
    <text evidence="2">The sequence shown here is derived from an EMBL/GenBank/DDBJ whole genome shotgun (WGS) entry which is preliminary data.</text>
</comment>
<organism evidence="2 3">
    <name type="scientific">Tritrichomonas foetus</name>
    <dbReference type="NCBI Taxonomy" id="1144522"/>
    <lineage>
        <taxon>Eukaryota</taxon>
        <taxon>Metamonada</taxon>
        <taxon>Parabasalia</taxon>
        <taxon>Tritrichomonadida</taxon>
        <taxon>Tritrichomonadidae</taxon>
        <taxon>Tritrichomonas</taxon>
    </lineage>
</organism>
<sequence length="189" mass="20845">MVLPTSLHKFTYQATESVENLCFFFPERSSLTEYRVDSSSTVQIHDGSTESYQENYIARKSLTTDEITTIRFPNLLKGEIITITQSNPLPTYIDQCNRYTTYGIDSGDGSDTKTLEIQADSVKCTTPTETFEPSNVFSASNTFPSATEKPSNIGLIIGIVVAVVVVIVVAVVVVVCMLKKKKIQNQSVP</sequence>
<keyword evidence="3" id="KW-1185">Reference proteome</keyword>
<evidence type="ECO:0000256" key="1">
    <source>
        <dbReference type="SAM" id="Phobius"/>
    </source>
</evidence>
<dbReference type="VEuPathDB" id="TrichDB:TRFO_40840"/>
<dbReference type="GeneID" id="94848134"/>
<feature type="transmembrane region" description="Helical" evidence="1">
    <location>
        <begin position="153"/>
        <end position="178"/>
    </location>
</feature>
<gene>
    <name evidence="2" type="ORF">TRFO_40840</name>
</gene>
<dbReference type="Proteomes" id="UP000179807">
    <property type="component" value="Unassembled WGS sequence"/>
</dbReference>
<evidence type="ECO:0000313" key="3">
    <source>
        <dbReference type="Proteomes" id="UP000179807"/>
    </source>
</evidence>
<name>A0A1J4IZJ1_9EUKA</name>
<dbReference type="RefSeq" id="XP_068345967.1">
    <property type="nucleotide sequence ID" value="XM_068513430.1"/>
</dbReference>
<reference evidence="2" key="1">
    <citation type="submission" date="2016-10" db="EMBL/GenBank/DDBJ databases">
        <authorList>
            <person name="Benchimol M."/>
            <person name="Almeida L.G."/>
            <person name="Vasconcelos A.T."/>
            <person name="Perreira-Neves A."/>
            <person name="Rosa I.A."/>
            <person name="Tasca T."/>
            <person name="Bogo M.R."/>
            <person name="de Souza W."/>
        </authorList>
    </citation>
    <scope>NUCLEOTIDE SEQUENCE [LARGE SCALE GENOMIC DNA]</scope>
    <source>
        <strain evidence="2">K</strain>
    </source>
</reference>
<protein>
    <submittedName>
        <fullName evidence="2">Uncharacterized protein</fullName>
    </submittedName>
</protein>
<keyword evidence="1" id="KW-0812">Transmembrane</keyword>
<dbReference type="AlphaFoldDB" id="A0A1J4IZJ1"/>
<accession>A0A1J4IZJ1</accession>
<evidence type="ECO:0000313" key="2">
    <source>
        <dbReference type="EMBL" id="OHS92830.1"/>
    </source>
</evidence>
<keyword evidence="1" id="KW-0472">Membrane</keyword>
<proteinExistence type="predicted"/>
<dbReference type="EMBL" id="MLAK01001462">
    <property type="protein sequence ID" value="OHS92830.1"/>
    <property type="molecule type" value="Genomic_DNA"/>
</dbReference>